<dbReference type="Gene3D" id="3.40.640.10">
    <property type="entry name" value="Type I PLP-dependent aspartate aminotransferase-like (Major domain)"/>
    <property type="match status" value="1"/>
</dbReference>
<evidence type="ECO:0000256" key="3">
    <source>
        <dbReference type="PIRSR" id="PIRSR001434-2"/>
    </source>
</evidence>
<evidence type="ECO:0000256" key="4">
    <source>
        <dbReference type="RuleBase" id="RU362118"/>
    </source>
</evidence>
<keyword evidence="7" id="KW-1185">Reference proteome</keyword>
<dbReference type="InterPro" id="IPR015422">
    <property type="entry name" value="PyrdxlP-dep_Trfase_small"/>
</dbReference>
<protein>
    <submittedName>
        <fullName evidence="6">Cystathionine gamma-lyase</fullName>
        <ecNumber evidence="6">4.4.1.1</ecNumber>
    </submittedName>
</protein>
<gene>
    <name evidence="6" type="ordered locus">Acid345_0668</name>
</gene>
<evidence type="ECO:0000313" key="6">
    <source>
        <dbReference type="EMBL" id="ABF39673.1"/>
    </source>
</evidence>
<name>Q1ITX7_KORVE</name>
<dbReference type="AlphaFoldDB" id="Q1ITX7"/>
<accession>Q1ITX7</accession>
<feature type="region of interest" description="Disordered" evidence="5">
    <location>
        <begin position="1"/>
        <end position="23"/>
    </location>
</feature>
<dbReference type="EC" id="4.4.1.1" evidence="6"/>
<dbReference type="GO" id="GO:0016846">
    <property type="term" value="F:carbon-sulfur lyase activity"/>
    <property type="evidence" value="ECO:0007669"/>
    <property type="project" value="TreeGrafter"/>
</dbReference>
<dbReference type="Gene3D" id="3.90.1150.10">
    <property type="entry name" value="Aspartate Aminotransferase, domain 1"/>
    <property type="match status" value="1"/>
</dbReference>
<evidence type="ECO:0000313" key="7">
    <source>
        <dbReference type="Proteomes" id="UP000002432"/>
    </source>
</evidence>
<dbReference type="InterPro" id="IPR000277">
    <property type="entry name" value="Cys/Met-Metab_PyrdxlP-dep_enz"/>
</dbReference>
<dbReference type="RefSeq" id="WP_011521475.1">
    <property type="nucleotide sequence ID" value="NC_008009.1"/>
</dbReference>
<organism evidence="6 7">
    <name type="scientific">Koribacter versatilis (strain Ellin345)</name>
    <dbReference type="NCBI Taxonomy" id="204669"/>
    <lineage>
        <taxon>Bacteria</taxon>
        <taxon>Pseudomonadati</taxon>
        <taxon>Acidobacteriota</taxon>
        <taxon>Terriglobia</taxon>
        <taxon>Terriglobales</taxon>
        <taxon>Candidatus Korobacteraceae</taxon>
        <taxon>Candidatus Korobacter</taxon>
    </lineage>
</organism>
<dbReference type="FunFam" id="3.40.640.10:FF:000046">
    <property type="entry name" value="Cystathionine gamma-lyase"/>
    <property type="match status" value="1"/>
</dbReference>
<dbReference type="EnsemblBacteria" id="ABF39673">
    <property type="protein sequence ID" value="ABF39673"/>
    <property type="gene ID" value="Acid345_0668"/>
</dbReference>
<dbReference type="InterPro" id="IPR015424">
    <property type="entry name" value="PyrdxlP-dep_Trfase"/>
</dbReference>
<feature type="modified residue" description="N6-(pyridoxal phosphate)lysine" evidence="3">
    <location>
        <position position="249"/>
    </location>
</feature>
<dbReference type="GO" id="GO:0005737">
    <property type="term" value="C:cytoplasm"/>
    <property type="evidence" value="ECO:0007669"/>
    <property type="project" value="TreeGrafter"/>
</dbReference>
<dbReference type="PANTHER" id="PTHR11808">
    <property type="entry name" value="TRANS-SULFURATION ENZYME FAMILY MEMBER"/>
    <property type="match status" value="1"/>
</dbReference>
<dbReference type="PANTHER" id="PTHR11808:SF80">
    <property type="entry name" value="CYSTATHIONINE GAMMA-LYASE"/>
    <property type="match status" value="1"/>
</dbReference>
<dbReference type="EMBL" id="CP000360">
    <property type="protein sequence ID" value="ABF39673.1"/>
    <property type="molecule type" value="Genomic_DNA"/>
</dbReference>
<evidence type="ECO:0000256" key="2">
    <source>
        <dbReference type="ARBA" id="ARBA00022898"/>
    </source>
</evidence>
<dbReference type="KEGG" id="aba:Acid345_0668"/>
<dbReference type="SUPFAM" id="SSF53383">
    <property type="entry name" value="PLP-dependent transferases"/>
    <property type="match status" value="1"/>
</dbReference>
<dbReference type="OrthoDB" id="9803729at2"/>
<keyword evidence="6" id="KW-0456">Lyase</keyword>
<dbReference type="Pfam" id="PF01053">
    <property type="entry name" value="Cys_Met_Meta_PP"/>
    <property type="match status" value="1"/>
</dbReference>
<keyword evidence="2 3" id="KW-0663">Pyridoxal phosphate</keyword>
<comment type="cofactor">
    <cofactor evidence="1 4">
        <name>pyridoxal 5'-phosphate</name>
        <dbReference type="ChEBI" id="CHEBI:597326"/>
    </cofactor>
</comment>
<dbReference type="GO" id="GO:0030170">
    <property type="term" value="F:pyridoxal phosphate binding"/>
    <property type="evidence" value="ECO:0007669"/>
    <property type="project" value="InterPro"/>
</dbReference>
<dbReference type="InterPro" id="IPR015421">
    <property type="entry name" value="PyrdxlP-dep_Trfase_major"/>
</dbReference>
<comment type="similarity">
    <text evidence="4">Belongs to the trans-sulfuration enzymes family.</text>
</comment>
<dbReference type="GO" id="GO:0019346">
    <property type="term" value="P:transsulfuration"/>
    <property type="evidence" value="ECO:0007669"/>
    <property type="project" value="InterPro"/>
</dbReference>
<proteinExistence type="inferred from homology"/>
<dbReference type="HOGENOM" id="CLU_018986_2_0_0"/>
<dbReference type="Proteomes" id="UP000002432">
    <property type="component" value="Chromosome"/>
</dbReference>
<sequence length="459" mass="50795">MPTTKARKAKPSPKKPQAEAHDNQKYDLRTRLIHGSMRTPKWDYSHHVVPPLTSSATFRLSSSQRGARGFFEFACDTIDTTRQVPIYIYDRLDEPTRGMLEENLAAAEAGEMGVCFATGMAAISASICALTRAGDQVVAHNTLYGCTYSLMTNWLPRQGVATRFVDMRNPKEIAKAINAHTRIVYFETPVNPNLELIDIAAVREIVDHANKGRSELEQIRVVVDNTFATPFCQRPLTLGAHMVVHSLTKGIGGFGTDMGGVVIGPKSLHNVLLMYRKDFGGSLSPKPAWNVLVYGLPSLAARMANMQKTAQYVAEWLEQHPKVEKVFYPGLESFPQRDLAETQMVDYRGKFAPGSMVYFTLRDKSGENHAAEKFINYVADKGYCITLAVSLGQIKTLIENPYSMTHSAYLAVDTNKAKKNGHGRGCETNRVEPGGIRLSIGLEDRDDIIADLESGLEHA</sequence>
<dbReference type="eggNOG" id="COG0626">
    <property type="taxonomic scope" value="Bacteria"/>
</dbReference>
<dbReference type="STRING" id="204669.Acid345_0668"/>
<feature type="compositionally biased region" description="Basic residues" evidence="5">
    <location>
        <begin position="1"/>
        <end position="13"/>
    </location>
</feature>
<dbReference type="PIRSF" id="PIRSF001434">
    <property type="entry name" value="CGS"/>
    <property type="match status" value="1"/>
</dbReference>
<evidence type="ECO:0000256" key="1">
    <source>
        <dbReference type="ARBA" id="ARBA00001933"/>
    </source>
</evidence>
<evidence type="ECO:0000256" key="5">
    <source>
        <dbReference type="SAM" id="MobiDB-lite"/>
    </source>
</evidence>
<reference evidence="6 7" key="1">
    <citation type="journal article" date="2009" name="Appl. Environ. Microbiol.">
        <title>Three genomes from the phylum Acidobacteria provide insight into the lifestyles of these microorganisms in soils.</title>
        <authorList>
            <person name="Ward N.L."/>
            <person name="Challacombe J.F."/>
            <person name="Janssen P.H."/>
            <person name="Henrissat B."/>
            <person name="Coutinho P.M."/>
            <person name="Wu M."/>
            <person name="Xie G."/>
            <person name="Haft D.H."/>
            <person name="Sait M."/>
            <person name="Badger J."/>
            <person name="Barabote R.D."/>
            <person name="Bradley B."/>
            <person name="Brettin T.S."/>
            <person name="Brinkac L.M."/>
            <person name="Bruce D."/>
            <person name="Creasy T."/>
            <person name="Daugherty S.C."/>
            <person name="Davidsen T.M."/>
            <person name="DeBoy R.T."/>
            <person name="Detter J.C."/>
            <person name="Dodson R.J."/>
            <person name="Durkin A.S."/>
            <person name="Ganapathy A."/>
            <person name="Gwinn-Giglio M."/>
            <person name="Han C.S."/>
            <person name="Khouri H."/>
            <person name="Kiss H."/>
            <person name="Kothari S.P."/>
            <person name="Madupu R."/>
            <person name="Nelson K.E."/>
            <person name="Nelson W.C."/>
            <person name="Paulsen I."/>
            <person name="Penn K."/>
            <person name="Ren Q."/>
            <person name="Rosovitz M.J."/>
            <person name="Selengut J.D."/>
            <person name="Shrivastava S."/>
            <person name="Sullivan S.A."/>
            <person name="Tapia R."/>
            <person name="Thompson L.S."/>
            <person name="Watkins K.L."/>
            <person name="Yang Q."/>
            <person name="Yu C."/>
            <person name="Zafar N."/>
            <person name="Zhou L."/>
            <person name="Kuske C.R."/>
        </authorList>
    </citation>
    <scope>NUCLEOTIDE SEQUENCE [LARGE SCALE GENOMIC DNA]</scope>
    <source>
        <strain evidence="6 7">Ellin345</strain>
    </source>
</reference>